<dbReference type="PANTHER" id="PTHR43243">
    <property type="entry name" value="INNER MEMBRANE TRANSPORTER YGJI-RELATED"/>
    <property type="match status" value="1"/>
</dbReference>
<keyword evidence="3 5" id="KW-1133">Transmembrane helix</keyword>
<accession>A0ABM1MRJ0</accession>
<feature type="transmembrane region" description="Helical" evidence="5">
    <location>
        <begin position="287"/>
        <end position="314"/>
    </location>
</feature>
<dbReference type="InterPro" id="IPR002293">
    <property type="entry name" value="AA/rel_permease1"/>
</dbReference>
<dbReference type="InterPro" id="IPR029485">
    <property type="entry name" value="CAT_C"/>
</dbReference>
<feature type="transmembrane region" description="Helical" evidence="5">
    <location>
        <begin position="410"/>
        <end position="429"/>
    </location>
</feature>
<dbReference type="Gene3D" id="1.20.1740.10">
    <property type="entry name" value="Amino acid/polyamine transporter I"/>
    <property type="match status" value="2"/>
</dbReference>
<feature type="transmembrane region" description="Helical" evidence="5">
    <location>
        <begin position="532"/>
        <end position="555"/>
    </location>
</feature>
<feature type="transmembrane region" description="Helical" evidence="5">
    <location>
        <begin position="501"/>
        <end position="523"/>
    </location>
</feature>
<feature type="transmembrane region" description="Helical" evidence="5">
    <location>
        <begin position="561"/>
        <end position="581"/>
    </location>
</feature>
<keyword evidence="4 5" id="KW-0472">Membrane</keyword>
<evidence type="ECO:0000256" key="1">
    <source>
        <dbReference type="ARBA" id="ARBA00004141"/>
    </source>
</evidence>
<feature type="domain" description="Cationic amino acid transporter C-terminal" evidence="6">
    <location>
        <begin position="534"/>
        <end position="584"/>
    </location>
</feature>
<comment type="subcellular location">
    <subcellularLocation>
        <location evidence="1">Membrane</location>
        <topology evidence="1">Multi-pass membrane protein</topology>
    </subcellularLocation>
</comment>
<feature type="transmembrane region" description="Helical" evidence="5">
    <location>
        <begin position="60"/>
        <end position="81"/>
    </location>
</feature>
<dbReference type="Pfam" id="PF13520">
    <property type="entry name" value="AA_permease_2"/>
    <property type="match status" value="1"/>
</dbReference>
<evidence type="ECO:0000256" key="4">
    <source>
        <dbReference type="ARBA" id="ARBA00023136"/>
    </source>
</evidence>
<dbReference type="PANTHER" id="PTHR43243:SF95">
    <property type="entry name" value="LD37241P"/>
    <property type="match status" value="1"/>
</dbReference>
<proteinExistence type="predicted"/>
<feature type="transmembrane region" description="Helical" evidence="5">
    <location>
        <begin position="246"/>
        <end position="266"/>
    </location>
</feature>
<dbReference type="Pfam" id="PF13906">
    <property type="entry name" value="AA_permease_C"/>
    <property type="match status" value="1"/>
</dbReference>
<dbReference type="Proteomes" id="UP000695000">
    <property type="component" value="Unplaced"/>
</dbReference>
<organism evidence="7 8">
    <name type="scientific">Nicrophorus vespilloides</name>
    <name type="common">Boreal carrion beetle</name>
    <dbReference type="NCBI Taxonomy" id="110193"/>
    <lineage>
        <taxon>Eukaryota</taxon>
        <taxon>Metazoa</taxon>
        <taxon>Ecdysozoa</taxon>
        <taxon>Arthropoda</taxon>
        <taxon>Hexapoda</taxon>
        <taxon>Insecta</taxon>
        <taxon>Pterygota</taxon>
        <taxon>Neoptera</taxon>
        <taxon>Endopterygota</taxon>
        <taxon>Coleoptera</taxon>
        <taxon>Polyphaga</taxon>
        <taxon>Staphyliniformia</taxon>
        <taxon>Silphidae</taxon>
        <taxon>Nicrophorinae</taxon>
        <taxon>Nicrophorus</taxon>
    </lineage>
</organism>
<feature type="transmembrane region" description="Helical" evidence="5">
    <location>
        <begin position="93"/>
        <end position="113"/>
    </location>
</feature>
<evidence type="ECO:0000259" key="6">
    <source>
        <dbReference type="Pfam" id="PF13906"/>
    </source>
</evidence>
<feature type="transmembrane region" description="Helical" evidence="5">
    <location>
        <begin position="474"/>
        <end position="495"/>
    </location>
</feature>
<protein>
    <submittedName>
        <fullName evidence="8">High affinity cationic amino acid transporter 1 isoform X1</fullName>
    </submittedName>
</protein>
<dbReference type="RefSeq" id="XP_017777190.1">
    <property type="nucleotide sequence ID" value="XM_017921701.1"/>
</dbReference>
<reference evidence="8" key="1">
    <citation type="submission" date="2025-08" db="UniProtKB">
        <authorList>
            <consortium name="RefSeq"/>
        </authorList>
    </citation>
    <scope>IDENTIFICATION</scope>
    <source>
        <tissue evidence="8">Whole Larva</tissue>
    </source>
</reference>
<dbReference type="PIRSF" id="PIRSF006060">
    <property type="entry name" value="AA_transporter"/>
    <property type="match status" value="1"/>
</dbReference>
<evidence type="ECO:0000313" key="7">
    <source>
        <dbReference type="Proteomes" id="UP000695000"/>
    </source>
</evidence>
<feature type="transmembrane region" description="Helical" evidence="5">
    <location>
        <begin position="125"/>
        <end position="144"/>
    </location>
</feature>
<feature type="transmembrane region" description="Helical" evidence="5">
    <location>
        <begin position="383"/>
        <end position="404"/>
    </location>
</feature>
<evidence type="ECO:0000256" key="5">
    <source>
        <dbReference type="SAM" id="Phobius"/>
    </source>
</evidence>
<evidence type="ECO:0000256" key="3">
    <source>
        <dbReference type="ARBA" id="ARBA00022989"/>
    </source>
</evidence>
<keyword evidence="2 5" id="KW-0812">Transmembrane</keyword>
<feature type="transmembrane region" description="Helical" evidence="5">
    <location>
        <begin position="177"/>
        <end position="194"/>
    </location>
</feature>
<dbReference type="GeneID" id="108563118"/>
<gene>
    <name evidence="8" type="primary">LOC108563118</name>
</gene>
<name>A0ABM1MRJ0_NICVS</name>
<evidence type="ECO:0000313" key="8">
    <source>
        <dbReference type="RefSeq" id="XP_017777190.1"/>
    </source>
</evidence>
<evidence type="ECO:0000256" key="2">
    <source>
        <dbReference type="ARBA" id="ARBA00022692"/>
    </source>
</evidence>
<keyword evidence="7" id="KW-1185">Reference proteome</keyword>
<feature type="transmembrane region" description="Helical" evidence="5">
    <location>
        <begin position="25"/>
        <end position="48"/>
    </location>
</feature>
<feature type="transmembrane region" description="Helical" evidence="5">
    <location>
        <begin position="201"/>
        <end position="221"/>
    </location>
</feature>
<feature type="transmembrane region" description="Helical" evidence="5">
    <location>
        <begin position="334"/>
        <end position="362"/>
    </location>
</feature>
<sequence length="630" mass="69574">MAARLCRALARKKTLDDEDSQLARVLNLMDLTALGVGSTLGLGVYVLAGSVARNEAGPAVCLSFLVAAIASAFAGLCYAEFASRVPKAGSAYVYSYVSVGEFSAFIIGWNLILEYVIGMRFEEQLRFLFTFLHVLGTASVARGLSNYIDALTNNTMKKTLTELMPINADFMSPYPDFLSFFVVMLLTVLLAVGVKESTNLNNIFTVFNLVTVSVVFVAGVIKADTANWKIAKEDIPEGVKGGEGGFLPFGVAGVMAGAAKCFYGFVGFDCVATTGEEAKKPQKNIPLAIIFSLIIIFLAYFGVSTVLTMMWPYYDQDANAPFPYVFEKVGWPVIKWIVTIGAIFALCTSMLGAMFPLPRVIYAMSNDGLLFKFLASVHPKTQTPIKATIISGIFSGIMAAIFDLQQLVDMMSIGTLLAYTIVAICVLILRYDDNKNYEDAVKTQQKPELSLFDFFRRLFNLNMTKEPSRFSSGVTNWSVSTFCILAAAICANIIYSDGFQNYYSLISFVVLVIVTLITIFIIYRQPVHDIKLAFKVPCVPLLPCLSILINLYLMMELDLHTWIRFVVWLVIGFLIYFFYGIRNSTEGENRANLIGAKRPSLAATISVKSEKKLELETDTKGRPNEQVTKF</sequence>